<name>A0A8X7NY91_BRACI</name>
<feature type="non-terminal residue" evidence="3">
    <location>
        <position position="86"/>
    </location>
</feature>
<gene>
    <name evidence="3" type="ORF">Bca52824_095870</name>
</gene>
<feature type="non-terminal residue" evidence="3">
    <location>
        <position position="1"/>
    </location>
</feature>
<feature type="domain" description="BTB" evidence="2">
    <location>
        <begin position="8"/>
        <end position="82"/>
    </location>
</feature>
<dbReference type="SUPFAM" id="SSF54695">
    <property type="entry name" value="POZ domain"/>
    <property type="match status" value="1"/>
</dbReference>
<comment type="caution">
    <text evidence="3">The sequence shown here is derived from an EMBL/GenBank/DDBJ whole genome shotgun (WGS) entry which is preliminary data.</text>
</comment>
<dbReference type="Proteomes" id="UP000886595">
    <property type="component" value="Unassembled WGS sequence"/>
</dbReference>
<dbReference type="InterPro" id="IPR011333">
    <property type="entry name" value="SKP1/BTB/POZ_sf"/>
</dbReference>
<reference evidence="3 4" key="1">
    <citation type="submission" date="2020-02" db="EMBL/GenBank/DDBJ databases">
        <authorList>
            <person name="Ma Q."/>
            <person name="Huang Y."/>
            <person name="Song X."/>
            <person name="Pei D."/>
        </authorList>
    </citation>
    <scope>NUCLEOTIDE SEQUENCE [LARGE SCALE GENOMIC DNA]</scope>
    <source>
        <strain evidence="3">Sxm20200214</strain>
        <tissue evidence="3">Leaf</tissue>
    </source>
</reference>
<accession>A0A8X7NY91</accession>
<evidence type="ECO:0000313" key="4">
    <source>
        <dbReference type="Proteomes" id="UP000886595"/>
    </source>
</evidence>
<evidence type="ECO:0000256" key="1">
    <source>
        <dbReference type="ARBA" id="ARBA00004906"/>
    </source>
</evidence>
<evidence type="ECO:0000259" key="2">
    <source>
        <dbReference type="PROSITE" id="PS50097"/>
    </source>
</evidence>
<dbReference type="PANTHER" id="PTHR32370">
    <property type="entry name" value="OS12G0117600 PROTEIN"/>
    <property type="match status" value="1"/>
</dbReference>
<dbReference type="EMBL" id="JAAMPC010000545">
    <property type="protein sequence ID" value="KAG2242284.1"/>
    <property type="molecule type" value="Genomic_DNA"/>
</dbReference>
<dbReference type="InterPro" id="IPR043454">
    <property type="entry name" value="NPH3/RPT2-like"/>
</dbReference>
<dbReference type="Gene3D" id="3.30.710.10">
    <property type="entry name" value="Potassium Channel Kv1.1, Chain A"/>
    <property type="match status" value="1"/>
</dbReference>
<keyword evidence="4" id="KW-1185">Reference proteome</keyword>
<sequence length="86" mass="9807">SVSSDLLNDLIIQVKSTKYHLHKFPMLSKCLRLKNLVSSQSQSQEPETSQDQKVIQLVDFPETEAFELCAKFCYGITITLSSQRSR</sequence>
<dbReference type="OrthoDB" id="1746010at2759"/>
<comment type="pathway">
    <text evidence="1">Protein modification; protein ubiquitination.</text>
</comment>
<organism evidence="3 4">
    <name type="scientific">Brassica carinata</name>
    <name type="common">Ethiopian mustard</name>
    <name type="synonym">Abyssinian cabbage</name>
    <dbReference type="NCBI Taxonomy" id="52824"/>
    <lineage>
        <taxon>Eukaryota</taxon>
        <taxon>Viridiplantae</taxon>
        <taxon>Streptophyta</taxon>
        <taxon>Embryophyta</taxon>
        <taxon>Tracheophyta</taxon>
        <taxon>Spermatophyta</taxon>
        <taxon>Magnoliopsida</taxon>
        <taxon>eudicotyledons</taxon>
        <taxon>Gunneridae</taxon>
        <taxon>Pentapetalae</taxon>
        <taxon>rosids</taxon>
        <taxon>malvids</taxon>
        <taxon>Brassicales</taxon>
        <taxon>Brassicaceae</taxon>
        <taxon>Brassiceae</taxon>
        <taxon>Brassica</taxon>
    </lineage>
</organism>
<dbReference type="InterPro" id="IPR000210">
    <property type="entry name" value="BTB/POZ_dom"/>
</dbReference>
<evidence type="ECO:0000313" key="3">
    <source>
        <dbReference type="EMBL" id="KAG2242284.1"/>
    </source>
</evidence>
<proteinExistence type="predicted"/>
<dbReference type="PROSITE" id="PS50097">
    <property type="entry name" value="BTB"/>
    <property type="match status" value="1"/>
</dbReference>
<protein>
    <recommendedName>
        <fullName evidence="2">BTB domain-containing protein</fullName>
    </recommendedName>
</protein>
<dbReference type="AlphaFoldDB" id="A0A8X7NY91"/>